<protein>
    <submittedName>
        <fullName evidence="2">Glycosyl transferase family 2</fullName>
    </submittedName>
</protein>
<organism evidence="2 3">
    <name type="scientific">Algoriphagus locisalis</name>
    <dbReference type="NCBI Taxonomy" id="305507"/>
    <lineage>
        <taxon>Bacteria</taxon>
        <taxon>Pseudomonadati</taxon>
        <taxon>Bacteroidota</taxon>
        <taxon>Cytophagia</taxon>
        <taxon>Cytophagales</taxon>
        <taxon>Cyclobacteriaceae</taxon>
        <taxon>Algoriphagus</taxon>
    </lineage>
</organism>
<dbReference type="RefSeq" id="WP_170857000.1">
    <property type="nucleotide sequence ID" value="NZ_FPBF01000001.1"/>
</dbReference>
<proteinExistence type="predicted"/>
<name>A0A1I6XNG5_9BACT</name>
<dbReference type="Pfam" id="PF00535">
    <property type="entry name" value="Glycos_transf_2"/>
    <property type="match status" value="1"/>
</dbReference>
<dbReference type="PANTHER" id="PTHR22916:SF3">
    <property type="entry name" value="UDP-GLCNAC:BETAGAL BETA-1,3-N-ACETYLGLUCOSAMINYLTRANSFERASE-LIKE PROTEIN 1"/>
    <property type="match status" value="1"/>
</dbReference>
<dbReference type="SUPFAM" id="SSF53448">
    <property type="entry name" value="Nucleotide-diphospho-sugar transferases"/>
    <property type="match status" value="1"/>
</dbReference>
<dbReference type="AlphaFoldDB" id="A0A1I6XNG5"/>
<accession>A0A1I6XNG5</accession>
<dbReference type="GO" id="GO:0016758">
    <property type="term" value="F:hexosyltransferase activity"/>
    <property type="evidence" value="ECO:0007669"/>
    <property type="project" value="UniProtKB-ARBA"/>
</dbReference>
<dbReference type="InterPro" id="IPR029044">
    <property type="entry name" value="Nucleotide-diphossugar_trans"/>
</dbReference>
<sequence length="319" mass="37339">MSIRNEAEIIESWKEDSFIVSIICNTYNHVNYISQTIESFLEQRTRFGIEILIHDDASTDGTSQVIRKFENEYPAIIKPIYQSENQYSKGIKPAFEYQYPRAKDKYVALCEGDDFWTDPLKLQKQIDYLEENPQYSICCTNYSEVNSKGVVLKENVWRGNRLNPVITHEMILEEYKPKFLTSVFRREAIKNGVPPLFYKAFNTDNFLCAIATEYGPACFLNFTSGCYRVHNQGVWSSKTEIQQFEMQLKSFLVMAEYFSKDYQKKSITKRIYSIKRKLSRLYLKEKNISKSMDQIRYMFPINPADTVKVVVGNLLSIVK</sequence>
<evidence type="ECO:0000313" key="2">
    <source>
        <dbReference type="EMBL" id="SFT39830.1"/>
    </source>
</evidence>
<dbReference type="STRING" id="305507.SAMN04489724_0585"/>
<reference evidence="3" key="1">
    <citation type="submission" date="2016-10" db="EMBL/GenBank/DDBJ databases">
        <authorList>
            <person name="Varghese N."/>
            <person name="Submissions S."/>
        </authorList>
    </citation>
    <scope>NUCLEOTIDE SEQUENCE [LARGE SCALE GENOMIC DNA]</scope>
    <source>
        <strain evidence="3">DSM 23445</strain>
    </source>
</reference>
<gene>
    <name evidence="2" type="ORF">SAMN04489724_0585</name>
</gene>
<dbReference type="InterPro" id="IPR001173">
    <property type="entry name" value="Glyco_trans_2-like"/>
</dbReference>
<keyword evidence="2" id="KW-0808">Transferase</keyword>
<keyword evidence="3" id="KW-1185">Reference proteome</keyword>
<dbReference type="EMBL" id="FPBF01000001">
    <property type="protein sequence ID" value="SFT39830.1"/>
    <property type="molecule type" value="Genomic_DNA"/>
</dbReference>
<feature type="domain" description="Glycosyltransferase 2-like" evidence="1">
    <location>
        <begin position="21"/>
        <end position="149"/>
    </location>
</feature>
<evidence type="ECO:0000259" key="1">
    <source>
        <dbReference type="Pfam" id="PF00535"/>
    </source>
</evidence>
<evidence type="ECO:0000313" key="3">
    <source>
        <dbReference type="Proteomes" id="UP000199673"/>
    </source>
</evidence>
<dbReference type="Gene3D" id="3.90.550.10">
    <property type="entry name" value="Spore Coat Polysaccharide Biosynthesis Protein SpsA, Chain A"/>
    <property type="match status" value="1"/>
</dbReference>
<dbReference type="Proteomes" id="UP000199673">
    <property type="component" value="Unassembled WGS sequence"/>
</dbReference>
<dbReference type="PANTHER" id="PTHR22916">
    <property type="entry name" value="GLYCOSYLTRANSFERASE"/>
    <property type="match status" value="1"/>
</dbReference>